<dbReference type="PANTHER" id="PTHR31755">
    <property type="entry name" value="FOLATE RECEPTOR-LIKE"/>
    <property type="match status" value="1"/>
</dbReference>
<dbReference type="OrthoDB" id="509361at2759"/>
<dbReference type="AlphaFoldDB" id="A0A9D4YUT0"/>
<dbReference type="EMBL" id="SIDB01000010">
    <property type="protein sequence ID" value="KAI3427115.1"/>
    <property type="molecule type" value="Genomic_DNA"/>
</dbReference>
<keyword evidence="4" id="KW-1185">Reference proteome</keyword>
<protein>
    <submittedName>
        <fullName evidence="3">Uncharacterized protein</fullName>
    </submittedName>
</protein>
<feature type="coiled-coil region" evidence="1">
    <location>
        <begin position="95"/>
        <end position="135"/>
    </location>
</feature>
<reference evidence="3" key="1">
    <citation type="journal article" date="2019" name="Plant J.">
        <title>Chlorella vulgaris genome assembly and annotation reveals the molecular basis for metabolic acclimation to high light conditions.</title>
        <authorList>
            <person name="Cecchin M."/>
            <person name="Marcolungo L."/>
            <person name="Rossato M."/>
            <person name="Girolomoni L."/>
            <person name="Cosentino E."/>
            <person name="Cuine S."/>
            <person name="Li-Beisson Y."/>
            <person name="Delledonne M."/>
            <person name="Ballottari M."/>
        </authorList>
    </citation>
    <scope>NUCLEOTIDE SEQUENCE</scope>
    <source>
        <strain evidence="3">211/11P</strain>
    </source>
</reference>
<evidence type="ECO:0000256" key="2">
    <source>
        <dbReference type="SAM" id="MobiDB-lite"/>
    </source>
</evidence>
<feature type="region of interest" description="Disordered" evidence="2">
    <location>
        <begin position="17"/>
        <end position="46"/>
    </location>
</feature>
<keyword evidence="1" id="KW-0175">Coiled coil</keyword>
<comment type="caution">
    <text evidence="3">The sequence shown here is derived from an EMBL/GenBank/DDBJ whole genome shotgun (WGS) entry which is preliminary data.</text>
</comment>
<dbReference type="PANTHER" id="PTHR31755:SF3">
    <property type="entry name" value="EXOCYST COMPLEX COMPONENT SEC6"/>
    <property type="match status" value="1"/>
</dbReference>
<dbReference type="Proteomes" id="UP001055712">
    <property type="component" value="Unassembled WGS sequence"/>
</dbReference>
<sequence length="379" mass="42355">MQLEQTTRLCVVCSAASADGDAGNDEPSPDVASTRRRRGEPLMSDASGTLKQQAVASNNEVSDKLIAVFQEKQLSEWRKLIAYSKQWPMLAPGLMARVEERAAAAEEASEEQLALRKLGRRLAAVNEELSLYQQVIDKFRAAPSSDWEGLVSLSRTVMGQEFFKYLDMRIKVSSDDGKEREQLLALGAQLVALTEAYDRVVEDERAMEKASESFNSLLQVDSLEQADQKIDELAASGRLDPALLLMMAKAYAGSKETDATQEDVKDIMAHLYFKAKEGFARQAPKEVRILKHLLTVEGERERAQALEQAFEQGPELEAGDVDYLCTKPADLLNTIENVLTVYDTSRRKVTMAGEASALMNPQVIEKMRVLQRQIRRQYM</sequence>
<accession>A0A9D4YUT0</accession>
<name>A0A9D4YUT0_CHLVU</name>
<organism evidence="3 4">
    <name type="scientific">Chlorella vulgaris</name>
    <name type="common">Green alga</name>
    <dbReference type="NCBI Taxonomy" id="3077"/>
    <lineage>
        <taxon>Eukaryota</taxon>
        <taxon>Viridiplantae</taxon>
        <taxon>Chlorophyta</taxon>
        <taxon>core chlorophytes</taxon>
        <taxon>Trebouxiophyceae</taxon>
        <taxon>Chlorellales</taxon>
        <taxon>Chlorellaceae</taxon>
        <taxon>Chlorella clade</taxon>
        <taxon>Chlorella</taxon>
    </lineage>
</organism>
<gene>
    <name evidence="3" type="ORF">D9Q98_007052</name>
</gene>
<proteinExistence type="predicted"/>
<evidence type="ECO:0000256" key="1">
    <source>
        <dbReference type="SAM" id="Coils"/>
    </source>
</evidence>
<evidence type="ECO:0000313" key="4">
    <source>
        <dbReference type="Proteomes" id="UP001055712"/>
    </source>
</evidence>
<evidence type="ECO:0000313" key="3">
    <source>
        <dbReference type="EMBL" id="KAI3427115.1"/>
    </source>
</evidence>
<dbReference type="InterPro" id="IPR040320">
    <property type="entry name" value="At4g37920-like"/>
</dbReference>
<reference evidence="3" key="2">
    <citation type="submission" date="2020-11" db="EMBL/GenBank/DDBJ databases">
        <authorList>
            <person name="Cecchin M."/>
            <person name="Marcolungo L."/>
            <person name="Rossato M."/>
            <person name="Girolomoni L."/>
            <person name="Cosentino E."/>
            <person name="Cuine S."/>
            <person name="Li-Beisson Y."/>
            <person name="Delledonne M."/>
            <person name="Ballottari M."/>
        </authorList>
    </citation>
    <scope>NUCLEOTIDE SEQUENCE</scope>
    <source>
        <strain evidence="3">211/11P</strain>
        <tissue evidence="3">Whole cell</tissue>
    </source>
</reference>